<feature type="domain" description="Major facilitator superfamily (MFS) profile" evidence="8">
    <location>
        <begin position="50"/>
        <end position="537"/>
    </location>
</feature>
<gene>
    <name evidence="9" type="ORF">STEHIDRAFT_69246</name>
</gene>
<evidence type="ECO:0000256" key="1">
    <source>
        <dbReference type="ARBA" id="ARBA00004141"/>
    </source>
</evidence>
<evidence type="ECO:0000256" key="5">
    <source>
        <dbReference type="ARBA" id="ARBA00023136"/>
    </source>
</evidence>
<keyword evidence="4 7" id="KW-1133">Transmembrane helix</keyword>
<dbReference type="KEGG" id="shs:STEHIDRAFT_69246"/>
<feature type="region of interest" description="Disordered" evidence="6">
    <location>
        <begin position="1"/>
        <end position="43"/>
    </location>
</feature>
<evidence type="ECO:0000313" key="9">
    <source>
        <dbReference type="EMBL" id="EIM79721.1"/>
    </source>
</evidence>
<dbReference type="OMA" id="RTEHHAL"/>
<dbReference type="GeneID" id="18806522"/>
<keyword evidence="3 7" id="KW-0812">Transmembrane</keyword>
<feature type="compositionally biased region" description="Polar residues" evidence="6">
    <location>
        <begin position="26"/>
        <end position="43"/>
    </location>
</feature>
<dbReference type="GO" id="GO:0022857">
    <property type="term" value="F:transmembrane transporter activity"/>
    <property type="evidence" value="ECO:0007669"/>
    <property type="project" value="InterPro"/>
</dbReference>
<evidence type="ECO:0000259" key="8">
    <source>
        <dbReference type="PROSITE" id="PS50850"/>
    </source>
</evidence>
<dbReference type="RefSeq" id="XP_007311186.1">
    <property type="nucleotide sequence ID" value="XM_007311124.1"/>
</dbReference>
<dbReference type="InterPro" id="IPR011701">
    <property type="entry name" value="MFS"/>
</dbReference>
<feature type="transmembrane region" description="Helical" evidence="7">
    <location>
        <begin position="368"/>
        <end position="386"/>
    </location>
</feature>
<comment type="subcellular location">
    <subcellularLocation>
        <location evidence="1">Membrane</location>
        <topology evidence="1">Multi-pass membrane protein</topology>
    </subcellularLocation>
</comment>
<dbReference type="PROSITE" id="PS50850">
    <property type="entry name" value="MFS"/>
    <property type="match status" value="1"/>
</dbReference>
<protein>
    <submittedName>
        <fullName evidence="9">MFS general substrate transporter</fullName>
    </submittedName>
</protein>
<dbReference type="AlphaFoldDB" id="R7RWH8"/>
<feature type="transmembrane region" description="Helical" evidence="7">
    <location>
        <begin position="441"/>
        <end position="466"/>
    </location>
</feature>
<feature type="transmembrane region" description="Helical" evidence="7">
    <location>
        <begin position="51"/>
        <end position="72"/>
    </location>
</feature>
<dbReference type="OrthoDB" id="419616at2759"/>
<dbReference type="EMBL" id="JH687402">
    <property type="protein sequence ID" value="EIM79721.1"/>
    <property type="molecule type" value="Genomic_DNA"/>
</dbReference>
<dbReference type="GO" id="GO:0016020">
    <property type="term" value="C:membrane"/>
    <property type="evidence" value="ECO:0007669"/>
    <property type="project" value="UniProtKB-SubCell"/>
</dbReference>
<dbReference type="SUPFAM" id="SSF103473">
    <property type="entry name" value="MFS general substrate transporter"/>
    <property type="match status" value="1"/>
</dbReference>
<keyword evidence="2" id="KW-0813">Transport</keyword>
<dbReference type="Pfam" id="PF07690">
    <property type="entry name" value="MFS_1"/>
    <property type="match status" value="1"/>
</dbReference>
<dbReference type="InterPro" id="IPR036259">
    <property type="entry name" value="MFS_trans_sf"/>
</dbReference>
<evidence type="ECO:0000256" key="3">
    <source>
        <dbReference type="ARBA" id="ARBA00022692"/>
    </source>
</evidence>
<evidence type="ECO:0000256" key="4">
    <source>
        <dbReference type="ARBA" id="ARBA00022989"/>
    </source>
</evidence>
<keyword evidence="5 7" id="KW-0472">Membrane</keyword>
<dbReference type="eggNOG" id="KOG2615">
    <property type="taxonomic scope" value="Eukaryota"/>
</dbReference>
<proteinExistence type="predicted"/>
<evidence type="ECO:0000256" key="2">
    <source>
        <dbReference type="ARBA" id="ARBA00022448"/>
    </source>
</evidence>
<name>R7RWH8_STEHR</name>
<accession>R7RWH8</accession>
<dbReference type="PANTHER" id="PTHR23504">
    <property type="entry name" value="MAJOR FACILITATOR SUPERFAMILY DOMAIN-CONTAINING PROTEIN 10"/>
    <property type="match status" value="1"/>
</dbReference>
<sequence>MTHQNVVPDSDSTHVLGSVGEDSRSEALQPSAGSPPLSSQKTRNPLPKVQLALVLLIQLAEPVVGGVIFPFVNHFVRSTGVTHGDGNKTGYFTGTWLEYSSEACFYATEALCVLSWGRASDHYGRKPVLIIGLFGLTLSTLGFGLSNRYWSAVLARCAEGALCGNIGVAKSTIAEMTDPSNMAQAFSMLPMMWGLGGTIAPIIGGVFSQPAEKWPATMGQLAFFRQYPDFLPCAIAACVPLIAATFAVFLLKETHPTRIPLEDSEKPPFEIVISTSRQVVVSSPPCSEASEGTYVRGNVELSSSVSRTSTATVVTSASQDPRRPASIRSLLDRRLLVAIANYSFLAYYDQCINVLVPLVYSSQRSQGGLHFSTFTIGIILAMWNIINGTFNILALPLLIRRFGVKHLFVASALGLTLSLAMFPVIGYVARRSDPHAVSGDIWAVIIVQLFFWIIASIGYGCIFVFINEDVADNARGTINGLAQMTVSLMRSLGSIVPSTLLSLSLQHNLVGGDFGYILLCILAIGGIFLAFQLPNKPPPTKP</sequence>
<dbReference type="PANTHER" id="PTHR23504:SF15">
    <property type="entry name" value="MAJOR FACILITATOR SUPERFAMILY (MFS) PROFILE DOMAIN-CONTAINING PROTEIN"/>
    <property type="match status" value="1"/>
</dbReference>
<dbReference type="Proteomes" id="UP000053927">
    <property type="component" value="Unassembled WGS sequence"/>
</dbReference>
<evidence type="ECO:0000313" key="10">
    <source>
        <dbReference type="Proteomes" id="UP000053927"/>
    </source>
</evidence>
<feature type="transmembrane region" description="Helical" evidence="7">
    <location>
        <begin position="227"/>
        <end position="251"/>
    </location>
</feature>
<feature type="transmembrane region" description="Helical" evidence="7">
    <location>
        <begin position="514"/>
        <end position="533"/>
    </location>
</feature>
<organism evidence="9 10">
    <name type="scientific">Stereum hirsutum (strain FP-91666)</name>
    <name type="common">White-rot fungus</name>
    <dbReference type="NCBI Taxonomy" id="721885"/>
    <lineage>
        <taxon>Eukaryota</taxon>
        <taxon>Fungi</taxon>
        <taxon>Dikarya</taxon>
        <taxon>Basidiomycota</taxon>
        <taxon>Agaricomycotina</taxon>
        <taxon>Agaricomycetes</taxon>
        <taxon>Russulales</taxon>
        <taxon>Stereaceae</taxon>
        <taxon>Stereum</taxon>
    </lineage>
</organism>
<feature type="transmembrane region" description="Helical" evidence="7">
    <location>
        <begin position="331"/>
        <end position="348"/>
    </location>
</feature>
<evidence type="ECO:0000256" key="6">
    <source>
        <dbReference type="SAM" id="MobiDB-lite"/>
    </source>
</evidence>
<feature type="transmembrane region" description="Helical" evidence="7">
    <location>
        <begin position="128"/>
        <end position="146"/>
    </location>
</feature>
<feature type="transmembrane region" description="Helical" evidence="7">
    <location>
        <begin position="407"/>
        <end position="429"/>
    </location>
</feature>
<keyword evidence="10" id="KW-1185">Reference proteome</keyword>
<feature type="transmembrane region" description="Helical" evidence="7">
    <location>
        <begin position="185"/>
        <end position="207"/>
    </location>
</feature>
<evidence type="ECO:0000256" key="7">
    <source>
        <dbReference type="SAM" id="Phobius"/>
    </source>
</evidence>
<reference evidence="10" key="1">
    <citation type="journal article" date="2012" name="Science">
        <title>The Paleozoic origin of enzymatic lignin decomposition reconstructed from 31 fungal genomes.</title>
        <authorList>
            <person name="Floudas D."/>
            <person name="Binder M."/>
            <person name="Riley R."/>
            <person name="Barry K."/>
            <person name="Blanchette R.A."/>
            <person name="Henrissat B."/>
            <person name="Martinez A.T."/>
            <person name="Otillar R."/>
            <person name="Spatafora J.W."/>
            <person name="Yadav J.S."/>
            <person name="Aerts A."/>
            <person name="Benoit I."/>
            <person name="Boyd A."/>
            <person name="Carlson A."/>
            <person name="Copeland A."/>
            <person name="Coutinho P.M."/>
            <person name="de Vries R.P."/>
            <person name="Ferreira P."/>
            <person name="Findley K."/>
            <person name="Foster B."/>
            <person name="Gaskell J."/>
            <person name="Glotzer D."/>
            <person name="Gorecki P."/>
            <person name="Heitman J."/>
            <person name="Hesse C."/>
            <person name="Hori C."/>
            <person name="Igarashi K."/>
            <person name="Jurgens J.A."/>
            <person name="Kallen N."/>
            <person name="Kersten P."/>
            <person name="Kohler A."/>
            <person name="Kuees U."/>
            <person name="Kumar T.K.A."/>
            <person name="Kuo A."/>
            <person name="LaButti K."/>
            <person name="Larrondo L.F."/>
            <person name="Lindquist E."/>
            <person name="Ling A."/>
            <person name="Lombard V."/>
            <person name="Lucas S."/>
            <person name="Lundell T."/>
            <person name="Martin R."/>
            <person name="McLaughlin D.J."/>
            <person name="Morgenstern I."/>
            <person name="Morin E."/>
            <person name="Murat C."/>
            <person name="Nagy L.G."/>
            <person name="Nolan M."/>
            <person name="Ohm R.A."/>
            <person name="Patyshakuliyeva A."/>
            <person name="Rokas A."/>
            <person name="Ruiz-Duenas F.J."/>
            <person name="Sabat G."/>
            <person name="Salamov A."/>
            <person name="Samejima M."/>
            <person name="Schmutz J."/>
            <person name="Slot J.C."/>
            <person name="St John F."/>
            <person name="Stenlid J."/>
            <person name="Sun H."/>
            <person name="Sun S."/>
            <person name="Syed K."/>
            <person name="Tsang A."/>
            <person name="Wiebenga A."/>
            <person name="Young D."/>
            <person name="Pisabarro A."/>
            <person name="Eastwood D.C."/>
            <person name="Martin F."/>
            <person name="Cullen D."/>
            <person name="Grigoriev I.V."/>
            <person name="Hibbett D.S."/>
        </authorList>
    </citation>
    <scope>NUCLEOTIDE SEQUENCE [LARGE SCALE GENOMIC DNA]</scope>
    <source>
        <strain evidence="10">FP-91666</strain>
    </source>
</reference>
<dbReference type="InterPro" id="IPR020846">
    <property type="entry name" value="MFS_dom"/>
</dbReference>
<dbReference type="Gene3D" id="1.20.1250.20">
    <property type="entry name" value="MFS general substrate transporter like domains"/>
    <property type="match status" value="1"/>
</dbReference>